<feature type="region of interest" description="Disordered" evidence="1">
    <location>
        <begin position="71"/>
        <end position="133"/>
    </location>
</feature>
<dbReference type="EMBL" id="JAAXLA010000043">
    <property type="protein sequence ID" value="NMH99841.1"/>
    <property type="molecule type" value="Genomic_DNA"/>
</dbReference>
<organism evidence="2 3">
    <name type="scientific">Pseudonocardia acidicola</name>
    <dbReference type="NCBI Taxonomy" id="2724939"/>
    <lineage>
        <taxon>Bacteria</taxon>
        <taxon>Bacillati</taxon>
        <taxon>Actinomycetota</taxon>
        <taxon>Actinomycetes</taxon>
        <taxon>Pseudonocardiales</taxon>
        <taxon>Pseudonocardiaceae</taxon>
        <taxon>Pseudonocardia</taxon>
    </lineage>
</organism>
<reference evidence="2 3" key="1">
    <citation type="submission" date="2020-04" db="EMBL/GenBank/DDBJ databases">
        <authorList>
            <person name="Klaysubun C."/>
            <person name="Duangmal K."/>
            <person name="Lipun K."/>
        </authorList>
    </citation>
    <scope>NUCLEOTIDE SEQUENCE [LARGE SCALE GENOMIC DNA]</scope>
    <source>
        <strain evidence="2 3">K10HN5</strain>
    </source>
</reference>
<dbReference type="Pfam" id="PF05114">
    <property type="entry name" value="MbnB_TglH_ChrH"/>
    <property type="match status" value="1"/>
</dbReference>
<dbReference type="RefSeq" id="WP_169383317.1">
    <property type="nucleotide sequence ID" value="NZ_JAAXLA010000043.1"/>
</dbReference>
<name>A0ABX1SHH1_9PSEU</name>
<keyword evidence="3" id="KW-1185">Reference proteome</keyword>
<dbReference type="PANTHER" id="PTHR42194:SF1">
    <property type="entry name" value="UPF0276 PROTEIN HI_1600"/>
    <property type="match status" value="1"/>
</dbReference>
<feature type="compositionally biased region" description="Low complexity" evidence="1">
    <location>
        <begin position="114"/>
        <end position="133"/>
    </location>
</feature>
<evidence type="ECO:0000313" key="3">
    <source>
        <dbReference type="Proteomes" id="UP000820669"/>
    </source>
</evidence>
<protein>
    <submittedName>
        <fullName evidence="2">DUF692 domain-containing protein</fullName>
    </submittedName>
</protein>
<dbReference type="PANTHER" id="PTHR42194">
    <property type="entry name" value="UPF0276 PROTEIN HI_1600"/>
    <property type="match status" value="1"/>
</dbReference>
<sequence>MAAEAEVVVPRLGVRIGWRPEISELIADLPGMRFCEVIAESLAPAVPPRGVAELRERGIPVIPHGVRLSLGGAEPVDADRLGARGGAARRLGPRPSTAPRRRADRERSRGTRRPGGLLALRGPLRAPQAPAVRRAGRAVVVQMAGRTVWAGPPRQP</sequence>
<dbReference type="Gene3D" id="3.20.20.150">
    <property type="entry name" value="Divalent-metal-dependent TIM barrel enzymes"/>
    <property type="match status" value="1"/>
</dbReference>
<dbReference type="Proteomes" id="UP000820669">
    <property type="component" value="Unassembled WGS sequence"/>
</dbReference>
<evidence type="ECO:0000313" key="2">
    <source>
        <dbReference type="EMBL" id="NMH99841.1"/>
    </source>
</evidence>
<proteinExistence type="predicted"/>
<dbReference type="InterPro" id="IPR007801">
    <property type="entry name" value="MbnB/TglH/ChrH"/>
</dbReference>
<gene>
    <name evidence="2" type="ORF">HF526_21335</name>
</gene>
<accession>A0ABX1SHH1</accession>
<evidence type="ECO:0000256" key="1">
    <source>
        <dbReference type="SAM" id="MobiDB-lite"/>
    </source>
</evidence>
<comment type="caution">
    <text evidence="2">The sequence shown here is derived from an EMBL/GenBank/DDBJ whole genome shotgun (WGS) entry which is preliminary data.</text>
</comment>